<dbReference type="InterPro" id="IPR002130">
    <property type="entry name" value="Cyclophilin-type_PPIase_dom"/>
</dbReference>
<dbReference type="InterPro" id="IPR044665">
    <property type="entry name" value="E_coli_cyclophilin_A-like"/>
</dbReference>
<evidence type="ECO:0000256" key="2">
    <source>
        <dbReference type="ARBA" id="ARBA00023110"/>
    </source>
</evidence>
<dbReference type="Gene3D" id="2.40.100.10">
    <property type="entry name" value="Cyclophilin-like"/>
    <property type="match status" value="1"/>
</dbReference>
<keyword evidence="7" id="KW-1185">Reference proteome</keyword>
<dbReference type="OrthoDB" id="9807797at2"/>
<keyword evidence="3 6" id="KW-0413">Isomerase</keyword>
<dbReference type="GO" id="GO:0003755">
    <property type="term" value="F:peptidyl-prolyl cis-trans isomerase activity"/>
    <property type="evidence" value="ECO:0007669"/>
    <property type="project" value="UniProtKB-KW"/>
</dbReference>
<dbReference type="CDD" id="cd00317">
    <property type="entry name" value="cyclophilin"/>
    <property type="match status" value="1"/>
</dbReference>
<evidence type="ECO:0000259" key="5">
    <source>
        <dbReference type="PROSITE" id="PS50072"/>
    </source>
</evidence>
<accession>A0A1H7YZI8</accession>
<gene>
    <name evidence="6" type="ORF">SAMN05192583_0477</name>
</gene>
<dbReference type="EC" id="5.2.1.8" evidence="1"/>
<keyword evidence="2" id="KW-0697">Rotamase</keyword>
<dbReference type="RefSeq" id="WP_093663840.1">
    <property type="nucleotide sequence ID" value="NZ_FOCF01000001.1"/>
</dbReference>
<dbReference type="InterPro" id="IPR029000">
    <property type="entry name" value="Cyclophilin-like_dom_sf"/>
</dbReference>
<evidence type="ECO:0000313" key="7">
    <source>
        <dbReference type="Proteomes" id="UP000199206"/>
    </source>
</evidence>
<dbReference type="Proteomes" id="UP000199206">
    <property type="component" value="Unassembled WGS sequence"/>
</dbReference>
<reference evidence="7" key="1">
    <citation type="submission" date="2016-10" db="EMBL/GenBank/DDBJ databases">
        <authorList>
            <person name="Varghese N."/>
            <person name="Submissions S."/>
        </authorList>
    </citation>
    <scope>NUCLEOTIDE SEQUENCE [LARGE SCALE GENOMIC DNA]</scope>
    <source>
        <strain evidence="7">S6-262</strain>
    </source>
</reference>
<keyword evidence="4" id="KW-0732">Signal</keyword>
<protein>
    <recommendedName>
        <fullName evidence="1">peptidylprolyl isomerase</fullName>
        <ecNumber evidence="1">5.2.1.8</ecNumber>
    </recommendedName>
</protein>
<evidence type="ECO:0000256" key="3">
    <source>
        <dbReference type="ARBA" id="ARBA00023235"/>
    </source>
</evidence>
<dbReference type="STRING" id="1166340.SAMN05192583_0477"/>
<dbReference type="PANTHER" id="PTHR43246">
    <property type="entry name" value="PEPTIDYL-PROLYL CIS-TRANS ISOMERASE CYP38, CHLOROPLASTIC"/>
    <property type="match status" value="1"/>
</dbReference>
<organism evidence="6 7">
    <name type="scientific">Sphingomonas gellani</name>
    <dbReference type="NCBI Taxonomy" id="1166340"/>
    <lineage>
        <taxon>Bacteria</taxon>
        <taxon>Pseudomonadati</taxon>
        <taxon>Pseudomonadota</taxon>
        <taxon>Alphaproteobacteria</taxon>
        <taxon>Sphingomonadales</taxon>
        <taxon>Sphingomonadaceae</taxon>
        <taxon>Sphingomonas</taxon>
    </lineage>
</organism>
<evidence type="ECO:0000313" key="6">
    <source>
        <dbReference type="EMBL" id="SEM51590.1"/>
    </source>
</evidence>
<proteinExistence type="predicted"/>
<evidence type="ECO:0000256" key="1">
    <source>
        <dbReference type="ARBA" id="ARBA00013194"/>
    </source>
</evidence>
<feature type="domain" description="PPIase cyclophilin-type" evidence="5">
    <location>
        <begin position="33"/>
        <end position="191"/>
    </location>
</feature>
<dbReference type="PROSITE" id="PS50072">
    <property type="entry name" value="CSA_PPIASE_2"/>
    <property type="match status" value="1"/>
</dbReference>
<dbReference type="AlphaFoldDB" id="A0A1H7YZI8"/>
<dbReference type="Pfam" id="PF00160">
    <property type="entry name" value="Pro_isomerase"/>
    <property type="match status" value="1"/>
</dbReference>
<evidence type="ECO:0000256" key="4">
    <source>
        <dbReference type="SAM" id="SignalP"/>
    </source>
</evidence>
<sequence length="225" mass="24155">MRFHLPLLLSTLIVCAPALARPAEPAKVRVRLDTSAGPIVVAVDTRHAPATSANFLAYVDDGRFDGVSFYRSSRSRKAPQHGFVQGGIRTDARRILPPFPLERTDKTGILHLDGTISMARRSDPNSAGGNFFITVGPIPAMDAKGSYAGYAAFGRVVSGMDTVKRILAMPTGGGMGGQLLMKEVRVNSARRLDGTPHPTGLVKPWLVKSTKAEPQRAAKAANNRR</sequence>
<name>A0A1H7YZI8_9SPHN</name>
<dbReference type="EMBL" id="FOCF01000001">
    <property type="protein sequence ID" value="SEM51590.1"/>
    <property type="molecule type" value="Genomic_DNA"/>
</dbReference>
<feature type="chain" id="PRO_5011553913" description="peptidylprolyl isomerase" evidence="4">
    <location>
        <begin position="21"/>
        <end position="225"/>
    </location>
</feature>
<dbReference type="SUPFAM" id="SSF50891">
    <property type="entry name" value="Cyclophilin-like"/>
    <property type="match status" value="1"/>
</dbReference>
<feature type="signal peptide" evidence="4">
    <location>
        <begin position="1"/>
        <end position="20"/>
    </location>
</feature>